<reference evidence="2 3" key="1">
    <citation type="journal article" date="2019" name="Sci. Rep.">
        <title>A high-quality genome of Eragrostis curvula grass provides insights into Poaceae evolution and supports new strategies to enhance forage quality.</title>
        <authorList>
            <person name="Carballo J."/>
            <person name="Santos B.A.C.M."/>
            <person name="Zappacosta D."/>
            <person name="Garbus I."/>
            <person name="Selva J.P."/>
            <person name="Gallo C.A."/>
            <person name="Diaz A."/>
            <person name="Albertini E."/>
            <person name="Caccamo M."/>
            <person name="Echenique V."/>
        </authorList>
    </citation>
    <scope>NUCLEOTIDE SEQUENCE [LARGE SCALE GENOMIC DNA]</scope>
    <source>
        <strain evidence="3">cv. Victoria</strain>
        <tissue evidence="2">Leaf</tissue>
    </source>
</reference>
<feature type="compositionally biased region" description="Basic and acidic residues" evidence="1">
    <location>
        <begin position="56"/>
        <end position="69"/>
    </location>
</feature>
<accession>A0A5J9SJG7</accession>
<keyword evidence="3" id="KW-1185">Reference proteome</keyword>
<evidence type="ECO:0000313" key="2">
    <source>
        <dbReference type="EMBL" id="TVT99093.1"/>
    </source>
</evidence>
<feature type="region of interest" description="Disordered" evidence="1">
    <location>
        <begin position="41"/>
        <end position="80"/>
    </location>
</feature>
<evidence type="ECO:0000256" key="1">
    <source>
        <dbReference type="SAM" id="MobiDB-lite"/>
    </source>
</evidence>
<name>A0A5J9SJG7_9POAL</name>
<comment type="caution">
    <text evidence="2">The sequence shown here is derived from an EMBL/GenBank/DDBJ whole genome shotgun (WGS) entry which is preliminary data.</text>
</comment>
<gene>
    <name evidence="2" type="ORF">EJB05_55562</name>
</gene>
<dbReference type="OrthoDB" id="778084at2759"/>
<dbReference type="Proteomes" id="UP000324897">
    <property type="component" value="Unassembled WGS sequence"/>
</dbReference>
<organism evidence="2 3">
    <name type="scientific">Eragrostis curvula</name>
    <name type="common">weeping love grass</name>
    <dbReference type="NCBI Taxonomy" id="38414"/>
    <lineage>
        <taxon>Eukaryota</taxon>
        <taxon>Viridiplantae</taxon>
        <taxon>Streptophyta</taxon>
        <taxon>Embryophyta</taxon>
        <taxon>Tracheophyta</taxon>
        <taxon>Spermatophyta</taxon>
        <taxon>Magnoliopsida</taxon>
        <taxon>Liliopsida</taxon>
        <taxon>Poales</taxon>
        <taxon>Poaceae</taxon>
        <taxon>PACMAD clade</taxon>
        <taxon>Chloridoideae</taxon>
        <taxon>Eragrostideae</taxon>
        <taxon>Eragrostidinae</taxon>
        <taxon>Eragrostis</taxon>
    </lineage>
</organism>
<feature type="non-terminal residue" evidence="2">
    <location>
        <position position="1"/>
    </location>
</feature>
<protein>
    <submittedName>
        <fullName evidence="2">Uncharacterized protein</fullName>
    </submittedName>
</protein>
<sequence>ATKVLQEASTSIRPLEVLQPSPVQNSKLEVPVINQLQRPIASLPKEEPSSSGRNAEAVKVKEAKQSKSDRKSRKAEKKEKSLQICLLPGIHLRLRWKTQILVGKTGCLAVQGTRMPA</sequence>
<dbReference type="AlphaFoldDB" id="A0A5J9SJG7"/>
<dbReference type="EMBL" id="RWGY01000762">
    <property type="protein sequence ID" value="TVT99093.1"/>
    <property type="molecule type" value="Genomic_DNA"/>
</dbReference>
<dbReference type="Gramene" id="TVT99093">
    <property type="protein sequence ID" value="TVT99093"/>
    <property type="gene ID" value="EJB05_55562"/>
</dbReference>
<evidence type="ECO:0000313" key="3">
    <source>
        <dbReference type="Proteomes" id="UP000324897"/>
    </source>
</evidence>
<proteinExistence type="predicted"/>